<dbReference type="RefSeq" id="WP_115811222.1">
    <property type="nucleotide sequence ID" value="NZ_QUNI01000003.1"/>
</dbReference>
<feature type="chain" id="PRO_5017541190" description="Outer membrane protein with beta-barrel domain" evidence="1">
    <location>
        <begin position="18"/>
        <end position="327"/>
    </location>
</feature>
<name>A0A3E0EPG6_9FLAO</name>
<dbReference type="EMBL" id="QUNI01000003">
    <property type="protein sequence ID" value="REH00133.1"/>
    <property type="molecule type" value="Genomic_DNA"/>
</dbReference>
<comment type="caution">
    <text evidence="2">The sequence shown here is derived from an EMBL/GenBank/DDBJ whole genome shotgun (WGS) entry which is preliminary data.</text>
</comment>
<evidence type="ECO:0000256" key="1">
    <source>
        <dbReference type="SAM" id="SignalP"/>
    </source>
</evidence>
<proteinExistence type="predicted"/>
<keyword evidence="1" id="KW-0732">Signal</keyword>
<gene>
    <name evidence="2" type="ORF">C8P67_103103</name>
</gene>
<keyword evidence="3" id="KW-1185">Reference proteome</keyword>
<evidence type="ECO:0008006" key="4">
    <source>
        <dbReference type="Google" id="ProtNLM"/>
    </source>
</evidence>
<feature type="signal peptide" evidence="1">
    <location>
        <begin position="1"/>
        <end position="17"/>
    </location>
</feature>
<dbReference type="PROSITE" id="PS51257">
    <property type="entry name" value="PROKAR_LIPOPROTEIN"/>
    <property type="match status" value="1"/>
</dbReference>
<reference evidence="2 3" key="1">
    <citation type="submission" date="2018-08" db="EMBL/GenBank/DDBJ databases">
        <title>Genomic Encyclopedia of Archaeal and Bacterial Type Strains, Phase II (KMG-II): from individual species to whole genera.</title>
        <authorList>
            <person name="Goeker M."/>
        </authorList>
    </citation>
    <scope>NUCLEOTIDE SEQUENCE [LARGE SCALE GENOMIC DNA]</scope>
    <source>
        <strain evidence="2 3">DSM 100880</strain>
    </source>
</reference>
<sequence length="327" mass="37761">MKKIALLLFMLSLGSCATIFNKKDHMLSIATNASNATLKINDSVYNLPAQIRVKRSKKDLPIELISDSLNKKYTLKPYINAKFLYGNLLFIDFFALGYITDFTNQKRFSYQDSIFLDIHDSISIIKTDRAKRFENFKHYLTKEYTTKKGQINFITGIPYVNNFYAEPVGESAVNSTGFFGFSAGVEYFYTNKNYFSANFRAAFDYELPIPVPFPDISFGELRSVSFNLTHNHKFKRFSVGYGVNYTKNRWSKDIENDENYEDYETTTKTNKALGATINSYYQISPVFYLGLNYNQSLLNLNDSSNSQFEHVISLDFVFKFSLNKNEL</sequence>
<protein>
    <recommendedName>
        <fullName evidence="4">Outer membrane protein with beta-barrel domain</fullName>
    </recommendedName>
</protein>
<dbReference type="AlphaFoldDB" id="A0A3E0EPG6"/>
<evidence type="ECO:0000313" key="2">
    <source>
        <dbReference type="EMBL" id="REH00133.1"/>
    </source>
</evidence>
<dbReference type="Proteomes" id="UP000257136">
    <property type="component" value="Unassembled WGS sequence"/>
</dbReference>
<accession>A0A3E0EPG6</accession>
<evidence type="ECO:0000313" key="3">
    <source>
        <dbReference type="Proteomes" id="UP000257136"/>
    </source>
</evidence>
<organism evidence="2 3">
    <name type="scientific">Flavobacterium aquicola</name>
    <dbReference type="NCBI Taxonomy" id="1682742"/>
    <lineage>
        <taxon>Bacteria</taxon>
        <taxon>Pseudomonadati</taxon>
        <taxon>Bacteroidota</taxon>
        <taxon>Flavobacteriia</taxon>
        <taxon>Flavobacteriales</taxon>
        <taxon>Flavobacteriaceae</taxon>
        <taxon>Flavobacterium</taxon>
    </lineage>
</organism>
<dbReference type="OrthoDB" id="1198767at2"/>